<dbReference type="AlphaFoldDB" id="G3JFY5"/>
<dbReference type="Proteomes" id="UP000001610">
    <property type="component" value="Unassembled WGS sequence"/>
</dbReference>
<protein>
    <submittedName>
        <fullName evidence="1">Uncharacterized protein</fullName>
    </submittedName>
</protein>
<dbReference type="RefSeq" id="XP_006670186.1">
    <property type="nucleotide sequence ID" value="XM_006670123.1"/>
</dbReference>
<dbReference type="eggNOG" id="ENOG502SW30">
    <property type="taxonomic scope" value="Eukaryota"/>
</dbReference>
<dbReference type="KEGG" id="cmt:CCM_04978"/>
<dbReference type="EMBL" id="JH126401">
    <property type="protein sequence ID" value="EGX93603.1"/>
    <property type="molecule type" value="Genomic_DNA"/>
</dbReference>
<organism evidence="1 2">
    <name type="scientific">Cordyceps militaris (strain CM01)</name>
    <name type="common">Caterpillar fungus</name>
    <dbReference type="NCBI Taxonomy" id="983644"/>
    <lineage>
        <taxon>Eukaryota</taxon>
        <taxon>Fungi</taxon>
        <taxon>Dikarya</taxon>
        <taxon>Ascomycota</taxon>
        <taxon>Pezizomycotina</taxon>
        <taxon>Sordariomycetes</taxon>
        <taxon>Hypocreomycetidae</taxon>
        <taxon>Hypocreales</taxon>
        <taxon>Cordycipitaceae</taxon>
        <taxon>Cordyceps</taxon>
    </lineage>
</organism>
<dbReference type="STRING" id="983644.G3JFY5"/>
<proteinExistence type="predicted"/>
<dbReference type="OMA" id="ECGLFRQ"/>
<dbReference type="InParanoid" id="G3JFY5"/>
<keyword evidence="2" id="KW-1185">Reference proteome</keyword>
<gene>
    <name evidence="1" type="ORF">CCM_04978</name>
</gene>
<dbReference type="GeneID" id="18166998"/>
<dbReference type="OrthoDB" id="4158189at2759"/>
<accession>G3JFY5</accession>
<name>G3JFY5_CORMM</name>
<dbReference type="HOGENOM" id="CLU_118191_0_0_1"/>
<dbReference type="VEuPathDB" id="FungiDB:CCM_04978"/>
<evidence type="ECO:0000313" key="1">
    <source>
        <dbReference type="EMBL" id="EGX93603.1"/>
    </source>
</evidence>
<evidence type="ECO:0000313" key="2">
    <source>
        <dbReference type="Proteomes" id="UP000001610"/>
    </source>
</evidence>
<sequence>MCGGPETVHRPRGGALVALSPPPGIAPAMTGDLTFHTPGQPDSTEATHARLSFSAVCGPPCALHVVIHAGGDLTKSASECGLFRQLRLAATADEAWEGPLDTALSLQVGADGIIGRRVSVYGEELDGRSGRVVLAEGIVGFSKAPLAISEAKPFVRSKKKVKTMRQETAEIAC</sequence>
<reference evidence="1 2" key="1">
    <citation type="journal article" date="2011" name="Genome Biol.">
        <title>Genome sequence of the insect pathogenic fungus Cordyceps militaris, a valued traditional Chinese medicine.</title>
        <authorList>
            <person name="Zheng P."/>
            <person name="Xia Y."/>
            <person name="Xiao G."/>
            <person name="Xiong C."/>
            <person name="Hu X."/>
            <person name="Zhang S."/>
            <person name="Zheng H."/>
            <person name="Huang Y."/>
            <person name="Zhou Y."/>
            <person name="Wang S."/>
            <person name="Zhao G.P."/>
            <person name="Liu X."/>
            <person name="St Leger R.J."/>
            <person name="Wang C."/>
        </authorList>
    </citation>
    <scope>NUCLEOTIDE SEQUENCE [LARGE SCALE GENOMIC DNA]</scope>
    <source>
        <strain evidence="1 2">CM01</strain>
    </source>
</reference>